<dbReference type="AlphaFoldDB" id="A0A4P8YNP0"/>
<proteinExistence type="predicted"/>
<accession>A0A4P8YNP0</accession>
<protein>
    <submittedName>
        <fullName evidence="1">Uncharacterized protein</fullName>
    </submittedName>
</protein>
<evidence type="ECO:0000313" key="1">
    <source>
        <dbReference type="EMBL" id="QCT22495.1"/>
    </source>
</evidence>
<dbReference type="KEGG" id="izh:FEM41_24050"/>
<dbReference type="RefSeq" id="WP_138099003.1">
    <property type="nucleotide sequence ID" value="NZ_CP040428.1"/>
</dbReference>
<evidence type="ECO:0000313" key="2">
    <source>
        <dbReference type="Proteomes" id="UP000302163"/>
    </source>
</evidence>
<name>A0A4P8YNP0_9ENTR</name>
<gene>
    <name evidence="1" type="ORF">FEM41_24050</name>
</gene>
<reference evidence="1 2" key="1">
    <citation type="submission" date="2019-05" db="EMBL/GenBank/DDBJ databases">
        <title>Complete genome sequence of Izhakiella calystegiae KSNA2, an endophyte isolated from beach morning glory (Calystegia soldanella).</title>
        <authorList>
            <person name="Jiang L."/>
            <person name="Jeong J.C."/>
            <person name="Kim C.Y."/>
            <person name="Kim D.H."/>
            <person name="Kim S.W."/>
            <person name="Lee j."/>
        </authorList>
    </citation>
    <scope>NUCLEOTIDE SEQUENCE [LARGE SCALE GENOMIC DNA]</scope>
    <source>
        <strain evidence="1 2">KSNA2</strain>
    </source>
</reference>
<dbReference type="Proteomes" id="UP000302163">
    <property type="component" value="Chromosome"/>
</dbReference>
<dbReference type="EMBL" id="CP040428">
    <property type="protein sequence ID" value="QCT22495.1"/>
    <property type="molecule type" value="Genomic_DNA"/>
</dbReference>
<sequence>MKELDSYHIDLEYTYIGYTSGKLKSITPIVLRLGEHPEILQRYLLTIETRKGDLKKYVYYLDKRIFEFVDKNISFEVKFRDDAPINEMQYIYRAW</sequence>
<organism evidence="1 2">
    <name type="scientific">Jejubacter calystegiae</name>
    <dbReference type="NCBI Taxonomy" id="2579935"/>
    <lineage>
        <taxon>Bacteria</taxon>
        <taxon>Pseudomonadati</taxon>
        <taxon>Pseudomonadota</taxon>
        <taxon>Gammaproteobacteria</taxon>
        <taxon>Enterobacterales</taxon>
        <taxon>Enterobacteriaceae</taxon>
        <taxon>Jejubacter</taxon>
    </lineage>
</organism>
<keyword evidence="2" id="KW-1185">Reference proteome</keyword>